<dbReference type="AlphaFoldDB" id="A0A8X6GTQ9"/>
<dbReference type="Proteomes" id="UP000887116">
    <property type="component" value="Unassembled WGS sequence"/>
</dbReference>
<name>A0A8X6GTQ9_TRICU</name>
<evidence type="ECO:0000313" key="1">
    <source>
        <dbReference type="EMBL" id="GFR10308.1"/>
    </source>
</evidence>
<reference evidence="1" key="1">
    <citation type="submission" date="2020-07" db="EMBL/GenBank/DDBJ databases">
        <title>Multicomponent nature underlies the extraordinary mechanical properties of spider dragline silk.</title>
        <authorList>
            <person name="Kono N."/>
            <person name="Nakamura H."/>
            <person name="Mori M."/>
            <person name="Yoshida Y."/>
            <person name="Ohtoshi R."/>
            <person name="Malay A.D."/>
            <person name="Moran D.A.P."/>
            <person name="Tomita M."/>
            <person name="Numata K."/>
            <person name="Arakawa K."/>
        </authorList>
    </citation>
    <scope>NUCLEOTIDE SEQUENCE</scope>
</reference>
<proteinExistence type="predicted"/>
<accession>A0A8X6GTQ9</accession>
<dbReference type="EMBL" id="BMAO01006661">
    <property type="protein sequence ID" value="GFR10308.1"/>
    <property type="molecule type" value="Genomic_DNA"/>
</dbReference>
<sequence>MTINHDNNNNTVKPGSGRWYTCSRGIPSSLLRSIRSFSRRKVKWAYVNARKLEMLLKRKKLGNDAPGQDDEGMGSLCERGLGF</sequence>
<comment type="caution">
    <text evidence="1">The sequence shown here is derived from an EMBL/GenBank/DDBJ whole genome shotgun (WGS) entry which is preliminary data.</text>
</comment>
<protein>
    <submittedName>
        <fullName evidence="1">Uncharacterized protein</fullName>
    </submittedName>
</protein>
<keyword evidence="2" id="KW-1185">Reference proteome</keyword>
<evidence type="ECO:0000313" key="2">
    <source>
        <dbReference type="Proteomes" id="UP000887116"/>
    </source>
</evidence>
<gene>
    <name evidence="1" type="ORF">TNCT_652021</name>
</gene>
<organism evidence="1 2">
    <name type="scientific">Trichonephila clavata</name>
    <name type="common">Joro spider</name>
    <name type="synonym">Nephila clavata</name>
    <dbReference type="NCBI Taxonomy" id="2740835"/>
    <lineage>
        <taxon>Eukaryota</taxon>
        <taxon>Metazoa</taxon>
        <taxon>Ecdysozoa</taxon>
        <taxon>Arthropoda</taxon>
        <taxon>Chelicerata</taxon>
        <taxon>Arachnida</taxon>
        <taxon>Araneae</taxon>
        <taxon>Araneomorphae</taxon>
        <taxon>Entelegynae</taxon>
        <taxon>Araneoidea</taxon>
        <taxon>Nephilidae</taxon>
        <taxon>Trichonephila</taxon>
    </lineage>
</organism>